<dbReference type="SUPFAM" id="SSF51735">
    <property type="entry name" value="NAD(P)-binding Rossmann-fold domains"/>
    <property type="match status" value="1"/>
</dbReference>
<comment type="caution">
    <text evidence="2">The sequence shown here is derived from an EMBL/GenBank/DDBJ whole genome shotgun (WGS) entry which is preliminary data.</text>
</comment>
<evidence type="ECO:0000259" key="1">
    <source>
        <dbReference type="Pfam" id="PF03721"/>
    </source>
</evidence>
<proteinExistence type="predicted"/>
<dbReference type="PIRSF" id="PIRSF000124">
    <property type="entry name" value="UDPglc_GDPman_dh"/>
    <property type="match status" value="1"/>
</dbReference>
<dbReference type="RefSeq" id="WP_120007822.1">
    <property type="nucleotide sequence ID" value="NZ_RAHZ01000013.1"/>
</dbReference>
<protein>
    <submittedName>
        <fullName evidence="2">UDP-glucose/GDP-mannose dehydrogenase family protein</fullName>
    </submittedName>
</protein>
<gene>
    <name evidence="2" type="ORF">D6867_03235</name>
</gene>
<dbReference type="Pfam" id="PF03721">
    <property type="entry name" value="UDPG_MGDP_dh_N"/>
    <property type="match status" value="1"/>
</dbReference>
<dbReference type="InterPro" id="IPR028359">
    <property type="entry name" value="UDP_ManNAc/GlcNAc_DH"/>
</dbReference>
<dbReference type="InterPro" id="IPR001732">
    <property type="entry name" value="UDP-Glc/GDP-Man_DH_N"/>
</dbReference>
<name>A0ABX9PBX1_9STRE</name>
<evidence type="ECO:0000313" key="3">
    <source>
        <dbReference type="Proteomes" id="UP000285038"/>
    </source>
</evidence>
<evidence type="ECO:0000313" key="2">
    <source>
        <dbReference type="EMBL" id="RJY13277.1"/>
    </source>
</evidence>
<sequence length="214" mass="23577">MSNSKVVVFGAGYVGLPLAILLSRVTQVTLYDINQDIVQKINNRVSPIMDAELSKELKKSENISATSNLDIALKGATYAVVCTPTNYNKLLKSLDTSIVERNIAQIINFNPNITIIIRSTVPIGFTDSQNSKFIGSEIIFSPEFLREGNSFSDSISPSRVIMGSNSKMANDFVNILKNCFVNNPKVMMTTNKEAETIKLFSNAYLAMRVAFSMS</sequence>
<dbReference type="Proteomes" id="UP000285038">
    <property type="component" value="Unassembled WGS sequence"/>
</dbReference>
<dbReference type="InterPro" id="IPR017476">
    <property type="entry name" value="UDP-Glc/GDP-Man"/>
</dbReference>
<dbReference type="EMBL" id="RAHZ01000013">
    <property type="protein sequence ID" value="RJY13277.1"/>
    <property type="molecule type" value="Genomic_DNA"/>
</dbReference>
<dbReference type="PANTHER" id="PTHR43750:SF2">
    <property type="entry name" value="UDP-GLUCOSE 6-DEHYDROGENASE"/>
    <property type="match status" value="1"/>
</dbReference>
<dbReference type="Gene3D" id="1.20.5.100">
    <property type="entry name" value="Cytochrome c1, transmembrane anchor, C-terminal"/>
    <property type="match status" value="1"/>
</dbReference>
<keyword evidence="3" id="KW-1185">Reference proteome</keyword>
<feature type="domain" description="UDP-glucose/GDP-mannose dehydrogenase N-terminal" evidence="1">
    <location>
        <begin position="5"/>
        <end position="171"/>
    </location>
</feature>
<dbReference type="PIRSF" id="PIRSF500136">
    <property type="entry name" value="UDP_ManNAc_DH"/>
    <property type="match status" value="1"/>
</dbReference>
<dbReference type="PANTHER" id="PTHR43750">
    <property type="entry name" value="UDP-GLUCOSE 6-DEHYDROGENASE TUAD"/>
    <property type="match status" value="1"/>
</dbReference>
<reference evidence="2 3" key="1">
    <citation type="submission" date="2018-09" db="EMBL/GenBank/DDBJ databases">
        <authorList>
            <person name="Handem S."/>
        </authorList>
    </citation>
    <scope>NUCLEOTIDE SEQUENCE [LARGE SCALE GENOMIC DNA]</scope>
    <source>
        <strain evidence="2 3">Spain2270</strain>
    </source>
</reference>
<organism evidence="2 3">
    <name type="scientific">Streptococcus pseudopneumoniae</name>
    <dbReference type="NCBI Taxonomy" id="257758"/>
    <lineage>
        <taxon>Bacteria</taxon>
        <taxon>Bacillati</taxon>
        <taxon>Bacillota</taxon>
        <taxon>Bacilli</taxon>
        <taxon>Lactobacillales</taxon>
        <taxon>Streptococcaceae</taxon>
        <taxon>Streptococcus</taxon>
    </lineage>
</organism>
<dbReference type="InterPro" id="IPR036291">
    <property type="entry name" value="NAD(P)-bd_dom_sf"/>
</dbReference>
<accession>A0ABX9PBX1</accession>
<dbReference type="Gene3D" id="3.40.50.720">
    <property type="entry name" value="NAD(P)-binding Rossmann-like Domain"/>
    <property type="match status" value="1"/>
</dbReference>